<name>A0A0K0CZE2_ANGCA</name>
<dbReference type="STRING" id="6313.A0A0K0CZE2"/>
<dbReference type="Gene3D" id="1.10.510.10">
    <property type="entry name" value="Transferase(Phosphotransferase) domain 1"/>
    <property type="match status" value="1"/>
</dbReference>
<organism evidence="1 2">
    <name type="scientific">Angiostrongylus cantonensis</name>
    <name type="common">Rat lungworm</name>
    <dbReference type="NCBI Taxonomy" id="6313"/>
    <lineage>
        <taxon>Eukaryota</taxon>
        <taxon>Metazoa</taxon>
        <taxon>Ecdysozoa</taxon>
        <taxon>Nematoda</taxon>
        <taxon>Chromadorea</taxon>
        <taxon>Rhabditida</taxon>
        <taxon>Rhabditina</taxon>
        <taxon>Rhabditomorpha</taxon>
        <taxon>Strongyloidea</taxon>
        <taxon>Metastrongylidae</taxon>
        <taxon>Angiostrongylus</taxon>
    </lineage>
</organism>
<sequence length="110" mass="12346">MFKVSEDMIDLISKLIVVDAEHRIDVQGALNHIFITQSISPEELRAQRACPFKVKMDMAAVETLTHQELTLALNSDVRSADSSTYSLSSGGALMQRKTFIAFFFLSKYET</sequence>
<evidence type="ECO:0000313" key="1">
    <source>
        <dbReference type="Proteomes" id="UP000035642"/>
    </source>
</evidence>
<keyword evidence="1" id="KW-1185">Reference proteome</keyword>
<dbReference type="WBParaSite" id="ACAC_0000308701-mRNA-1">
    <property type="protein sequence ID" value="ACAC_0000308701-mRNA-1"/>
    <property type="gene ID" value="ACAC_0000308701"/>
</dbReference>
<accession>A0A0K0CZE2</accession>
<dbReference type="AlphaFoldDB" id="A0A0K0CZE2"/>
<proteinExistence type="predicted"/>
<dbReference type="InterPro" id="IPR011009">
    <property type="entry name" value="Kinase-like_dom_sf"/>
</dbReference>
<reference evidence="2" key="2">
    <citation type="submission" date="2017-02" db="UniProtKB">
        <authorList>
            <consortium name="WormBaseParasite"/>
        </authorList>
    </citation>
    <scope>IDENTIFICATION</scope>
</reference>
<dbReference type="Gene3D" id="3.30.200.20">
    <property type="entry name" value="Phosphorylase Kinase, domain 1"/>
    <property type="match status" value="1"/>
</dbReference>
<dbReference type="SUPFAM" id="SSF56112">
    <property type="entry name" value="Protein kinase-like (PK-like)"/>
    <property type="match status" value="1"/>
</dbReference>
<evidence type="ECO:0000313" key="2">
    <source>
        <dbReference type="WBParaSite" id="ACAC_0000308701-mRNA-1"/>
    </source>
</evidence>
<reference evidence="1" key="1">
    <citation type="submission" date="2012-09" db="EMBL/GenBank/DDBJ databases">
        <authorList>
            <person name="Martin A.A."/>
        </authorList>
    </citation>
    <scope>NUCLEOTIDE SEQUENCE</scope>
</reference>
<protein>
    <submittedName>
        <fullName evidence="2">Protein kinase domain-containing protein</fullName>
    </submittedName>
</protein>
<dbReference type="Proteomes" id="UP000035642">
    <property type="component" value="Unassembled WGS sequence"/>
</dbReference>